<protein>
    <submittedName>
        <fullName evidence="2">Transcriptional regulator</fullName>
    </submittedName>
</protein>
<dbReference type="SUPFAM" id="SSF46785">
    <property type="entry name" value="Winged helix' DNA-binding domain"/>
    <property type="match status" value="1"/>
</dbReference>
<accession>A0AAN0K601</accession>
<evidence type="ECO:0000256" key="1">
    <source>
        <dbReference type="SAM" id="MobiDB-lite"/>
    </source>
</evidence>
<dbReference type="AlphaFoldDB" id="A0AAN0K601"/>
<gene>
    <name evidence="2" type="ORF">brsh051_04680</name>
</gene>
<reference evidence="2" key="1">
    <citation type="journal article" date="2024" name="Int. J. Syst. Evol. Microbiol.">
        <title>Brooklawnia propionicigenes sp. nov., a facultatively anaerobic, propionate-producing bacterium isolated from a methanogenic reactor treating waste from cattle farms.</title>
        <authorList>
            <person name="Akita Y."/>
            <person name="Ueki A."/>
            <person name="Tonouchi A."/>
            <person name="Sugawara Y."/>
            <person name="Honma S."/>
            <person name="Kaku N."/>
            <person name="Ueki K."/>
        </authorList>
    </citation>
    <scope>NUCLEOTIDE SEQUENCE</scope>
    <source>
        <strain evidence="2">SH051</strain>
    </source>
</reference>
<proteinExistence type="predicted"/>
<dbReference type="CDD" id="cd00090">
    <property type="entry name" value="HTH_ARSR"/>
    <property type="match status" value="1"/>
</dbReference>
<feature type="region of interest" description="Disordered" evidence="1">
    <location>
        <begin position="1"/>
        <end position="25"/>
    </location>
</feature>
<dbReference type="PANTHER" id="PTHR30363">
    <property type="entry name" value="HTH-TYPE TRANSCRIPTIONAL REGULATOR SRLR-RELATED"/>
    <property type="match status" value="1"/>
</dbReference>
<dbReference type="InterPro" id="IPR050313">
    <property type="entry name" value="Carb_Metab_HTH_regulators"/>
</dbReference>
<dbReference type="Gene3D" id="1.10.10.10">
    <property type="entry name" value="Winged helix-like DNA-binding domain superfamily/Winged helix DNA-binding domain"/>
    <property type="match status" value="1"/>
</dbReference>
<dbReference type="InterPro" id="IPR011991">
    <property type="entry name" value="ArsR-like_HTH"/>
</dbReference>
<organism evidence="2 3">
    <name type="scientific">Brooklawnia propionicigenes</name>
    <dbReference type="NCBI Taxonomy" id="3041175"/>
    <lineage>
        <taxon>Bacteria</taxon>
        <taxon>Bacillati</taxon>
        <taxon>Actinomycetota</taxon>
        <taxon>Actinomycetes</taxon>
        <taxon>Propionibacteriales</taxon>
        <taxon>Propionibacteriaceae</taxon>
        <taxon>Brooklawnia</taxon>
    </lineage>
</organism>
<dbReference type="InterPro" id="IPR036390">
    <property type="entry name" value="WH_DNA-bd_sf"/>
</dbReference>
<dbReference type="PANTHER" id="PTHR30363:SF28">
    <property type="entry name" value="TRANSCRIPTIONAL REGULATORY PROTEIN-RELATED"/>
    <property type="match status" value="1"/>
</dbReference>
<evidence type="ECO:0000313" key="2">
    <source>
        <dbReference type="EMBL" id="BEH01187.1"/>
    </source>
</evidence>
<feature type="compositionally biased region" description="Polar residues" evidence="1">
    <location>
        <begin position="11"/>
        <end position="25"/>
    </location>
</feature>
<dbReference type="KEGG" id="broo:brsh051_04680"/>
<dbReference type="Pfam" id="PF12840">
    <property type="entry name" value="HTH_20"/>
    <property type="match status" value="1"/>
</dbReference>
<feature type="compositionally biased region" description="Basic and acidic residues" evidence="1">
    <location>
        <begin position="1"/>
        <end position="10"/>
    </location>
</feature>
<keyword evidence="3" id="KW-1185">Reference proteome</keyword>
<dbReference type="Proteomes" id="UP001431656">
    <property type="component" value="Chromosome"/>
</dbReference>
<evidence type="ECO:0000313" key="3">
    <source>
        <dbReference type="Proteomes" id="UP001431656"/>
    </source>
</evidence>
<name>A0AAN0K601_9ACTN</name>
<dbReference type="InterPro" id="IPR036388">
    <property type="entry name" value="WH-like_DNA-bd_sf"/>
</dbReference>
<sequence length="242" mass="25656">MERVEIENRAEMTSQPGSQAAATDASTRQRVLDLLLERGTMTAAEFADALSLTAAGVRRHLIALVDSGEITTIEQSGPRGRGRPASVYQLTADGRKGFGQAYDDLALSALAELVAIAGPDAIGRFAERRLADLEDDYRRRRGTDPDKDPMEVLAEALSAAGYFAETAAGGELCQHHCPVVDVATEYPQLCDAETSVFARLLGSDVSRSATIAHGAQACRLHVGGPTPLPNPVSALADRKVNA</sequence>
<dbReference type="EMBL" id="AP028056">
    <property type="protein sequence ID" value="BEH01187.1"/>
    <property type="molecule type" value="Genomic_DNA"/>
</dbReference>